<evidence type="ECO:0000313" key="3">
    <source>
        <dbReference type="Proteomes" id="UP000095009"/>
    </source>
</evidence>
<dbReference type="InterPro" id="IPR006594">
    <property type="entry name" value="LisH"/>
</dbReference>
<name>A0A1E3PGL8_9ASCO</name>
<sequence>MSTYNLNNANSSSSSSLASPKIYPEAAFNTRMNCVNITKSHLNDLIMNFLIIEGYQSTAETFSRETNMVPIIALNTIDNRMRIKKLILKGKIQESIELINDIHPELLDSDPNLHFNLLRLQLIELIREQFRKCQTNPLSENAEAISEGSPGQQQFDVEPILKFASVHLSKRASLNKEYLHELEKVMALVCFKSSDDKLLDALLELKDLLNLNLRKKIASEVNGVLLAYNGLNGEAKINRMIKLWGWSENLLKSENIVVPSLSKSDILPKKS</sequence>
<dbReference type="Pfam" id="PF10607">
    <property type="entry name" value="CTLH"/>
    <property type="match status" value="1"/>
</dbReference>
<dbReference type="InterPro" id="IPR013144">
    <property type="entry name" value="CRA_dom"/>
</dbReference>
<reference evidence="2 3" key="1">
    <citation type="journal article" date="2016" name="Proc. Natl. Acad. Sci. U.S.A.">
        <title>Comparative genomics of biotechnologically important yeasts.</title>
        <authorList>
            <person name="Riley R."/>
            <person name="Haridas S."/>
            <person name="Wolfe K.H."/>
            <person name="Lopes M.R."/>
            <person name="Hittinger C.T."/>
            <person name="Goeker M."/>
            <person name="Salamov A.A."/>
            <person name="Wisecaver J.H."/>
            <person name="Long T.M."/>
            <person name="Calvey C.H."/>
            <person name="Aerts A.L."/>
            <person name="Barry K.W."/>
            <person name="Choi C."/>
            <person name="Clum A."/>
            <person name="Coughlan A.Y."/>
            <person name="Deshpande S."/>
            <person name="Douglass A.P."/>
            <person name="Hanson S.J."/>
            <person name="Klenk H.-P."/>
            <person name="LaButti K.M."/>
            <person name="Lapidus A."/>
            <person name="Lindquist E.A."/>
            <person name="Lipzen A.M."/>
            <person name="Meier-Kolthoff J.P."/>
            <person name="Ohm R.A."/>
            <person name="Otillar R.P."/>
            <person name="Pangilinan J.L."/>
            <person name="Peng Y."/>
            <person name="Rokas A."/>
            <person name="Rosa C.A."/>
            <person name="Scheuner C."/>
            <person name="Sibirny A.A."/>
            <person name="Slot J.C."/>
            <person name="Stielow J.B."/>
            <person name="Sun H."/>
            <person name="Kurtzman C.P."/>
            <person name="Blackwell M."/>
            <person name="Grigoriev I.V."/>
            <person name="Jeffries T.W."/>
        </authorList>
    </citation>
    <scope>NUCLEOTIDE SEQUENCE [LARGE SCALE GENOMIC DNA]</scope>
    <source>
        <strain evidence="2 3">DSM 6958</strain>
    </source>
</reference>
<organism evidence="2 3">
    <name type="scientific">Nadsonia fulvescens var. elongata DSM 6958</name>
    <dbReference type="NCBI Taxonomy" id="857566"/>
    <lineage>
        <taxon>Eukaryota</taxon>
        <taxon>Fungi</taxon>
        <taxon>Dikarya</taxon>
        <taxon>Ascomycota</taxon>
        <taxon>Saccharomycotina</taxon>
        <taxon>Dipodascomycetes</taxon>
        <taxon>Dipodascales</taxon>
        <taxon>Dipodascales incertae sedis</taxon>
        <taxon>Nadsonia</taxon>
    </lineage>
</organism>
<dbReference type="InterPro" id="IPR006595">
    <property type="entry name" value="CTLH_C"/>
</dbReference>
<gene>
    <name evidence="2" type="ORF">NADFUDRAFT_47217</name>
</gene>
<dbReference type="Proteomes" id="UP000095009">
    <property type="component" value="Unassembled WGS sequence"/>
</dbReference>
<dbReference type="PROSITE" id="PS50896">
    <property type="entry name" value="LISH"/>
    <property type="match status" value="1"/>
</dbReference>
<feature type="domain" description="CTLH" evidence="1">
    <location>
        <begin position="76"/>
        <end position="133"/>
    </location>
</feature>
<evidence type="ECO:0000259" key="1">
    <source>
        <dbReference type="PROSITE" id="PS50897"/>
    </source>
</evidence>
<protein>
    <recommendedName>
        <fullName evidence="1">CTLH domain-containing protein</fullName>
    </recommendedName>
</protein>
<dbReference type="Pfam" id="PF08513">
    <property type="entry name" value="LisH"/>
    <property type="match status" value="1"/>
</dbReference>
<dbReference type="InterPro" id="IPR050618">
    <property type="entry name" value="Ubq-SigPath_Reg"/>
</dbReference>
<dbReference type="InterPro" id="IPR024964">
    <property type="entry name" value="CTLH/CRA"/>
</dbReference>
<proteinExistence type="predicted"/>
<accession>A0A1E3PGL8</accession>
<dbReference type="SMART" id="SM00668">
    <property type="entry name" value="CTLH"/>
    <property type="match status" value="1"/>
</dbReference>
<dbReference type="AlphaFoldDB" id="A0A1E3PGL8"/>
<dbReference type="SMART" id="SM00667">
    <property type="entry name" value="LisH"/>
    <property type="match status" value="1"/>
</dbReference>
<evidence type="ECO:0000313" key="2">
    <source>
        <dbReference type="EMBL" id="ODQ64559.1"/>
    </source>
</evidence>
<dbReference type="PROSITE" id="PS50897">
    <property type="entry name" value="CTLH"/>
    <property type="match status" value="1"/>
</dbReference>
<dbReference type="SMART" id="SM00757">
    <property type="entry name" value="CRA"/>
    <property type="match status" value="1"/>
</dbReference>
<dbReference type="EMBL" id="KV454411">
    <property type="protein sequence ID" value="ODQ64559.1"/>
    <property type="molecule type" value="Genomic_DNA"/>
</dbReference>
<keyword evidence="3" id="KW-1185">Reference proteome</keyword>
<dbReference type="OrthoDB" id="2415936at2759"/>
<dbReference type="STRING" id="857566.A0A1E3PGL8"/>
<dbReference type="PANTHER" id="PTHR12864">
    <property type="entry name" value="RAN BINDING PROTEIN 9-RELATED"/>
    <property type="match status" value="1"/>
</dbReference>